<dbReference type="PANTHER" id="PTHR30614:SF20">
    <property type="entry name" value="GLUTAMINE TRANSPORT SYSTEM PERMEASE PROTEIN GLNP"/>
    <property type="match status" value="1"/>
</dbReference>
<sequence length="223" mass="25011">MWDKLNELVSSPHYVNSIPFIWQGMQLTMIVTFTGFFFGFIIGSLVGLMRISKNKIIYGIATVYIELVRGTPILVQALFLYFAVSDFFGINFDALTAGIIAIAINAGAYIAEIVRGGVESVDKGQMEAGRSVGMTSTQTMRYIIWPQAFRRMIPPLGNQFIISLKDTSIFAVISLGEMTYIMRQYVSTTGEPFVPYIMLCLGYLIITVPSMVILRRVERRLDV</sequence>
<feature type="transmembrane region" description="Helical" evidence="9">
    <location>
        <begin position="160"/>
        <end position="181"/>
    </location>
</feature>
<keyword evidence="3 9" id="KW-0813">Transport</keyword>
<dbReference type="SUPFAM" id="SSF161098">
    <property type="entry name" value="MetI-like"/>
    <property type="match status" value="1"/>
</dbReference>
<accession>A0A2P6MLQ5</accession>
<comment type="subcellular location">
    <subcellularLocation>
        <location evidence="1 9">Cell membrane</location>
        <topology evidence="1 9">Multi-pass membrane protein</topology>
    </subcellularLocation>
</comment>
<dbReference type="GO" id="GO:0043190">
    <property type="term" value="C:ATP-binding cassette (ABC) transporter complex"/>
    <property type="evidence" value="ECO:0007669"/>
    <property type="project" value="InterPro"/>
</dbReference>
<evidence type="ECO:0000256" key="8">
    <source>
        <dbReference type="ARBA" id="ARBA00023136"/>
    </source>
</evidence>
<dbReference type="InterPro" id="IPR035906">
    <property type="entry name" value="MetI-like_sf"/>
</dbReference>
<keyword evidence="4" id="KW-1003">Cell membrane</keyword>
<evidence type="ECO:0000313" key="11">
    <source>
        <dbReference type="EMBL" id="PRO67212.1"/>
    </source>
</evidence>
<dbReference type="FunFam" id="1.10.3720.10:FF:000033">
    <property type="entry name" value="Polar amino acid ABC transporter permease"/>
    <property type="match status" value="1"/>
</dbReference>
<evidence type="ECO:0000259" key="10">
    <source>
        <dbReference type="PROSITE" id="PS50928"/>
    </source>
</evidence>
<name>A0A2P6MLQ5_ALKUR</name>
<dbReference type="PROSITE" id="PS50928">
    <property type="entry name" value="ABC_TM1"/>
    <property type="match status" value="1"/>
</dbReference>
<evidence type="ECO:0000256" key="5">
    <source>
        <dbReference type="ARBA" id="ARBA00022692"/>
    </source>
</evidence>
<feature type="domain" description="ABC transmembrane type-1" evidence="10">
    <location>
        <begin position="25"/>
        <end position="214"/>
    </location>
</feature>
<keyword evidence="8 9" id="KW-0472">Membrane</keyword>
<dbReference type="InterPro" id="IPR010065">
    <property type="entry name" value="AA_ABC_transptr_permease_3TM"/>
</dbReference>
<evidence type="ECO:0000256" key="9">
    <source>
        <dbReference type="RuleBase" id="RU363032"/>
    </source>
</evidence>
<evidence type="ECO:0000256" key="7">
    <source>
        <dbReference type="ARBA" id="ARBA00022989"/>
    </source>
</evidence>
<evidence type="ECO:0000256" key="3">
    <source>
        <dbReference type="ARBA" id="ARBA00022448"/>
    </source>
</evidence>
<feature type="transmembrane region" description="Helical" evidence="9">
    <location>
        <begin position="56"/>
        <end position="82"/>
    </location>
</feature>
<feature type="transmembrane region" description="Helical" evidence="9">
    <location>
        <begin position="94"/>
        <end position="114"/>
    </location>
</feature>
<dbReference type="InterPro" id="IPR000515">
    <property type="entry name" value="MetI-like"/>
</dbReference>
<dbReference type="AlphaFoldDB" id="A0A2P6MLQ5"/>
<proteinExistence type="inferred from homology"/>
<evidence type="ECO:0000256" key="4">
    <source>
        <dbReference type="ARBA" id="ARBA00022475"/>
    </source>
</evidence>
<comment type="caution">
    <text evidence="11">The sequence shown here is derived from an EMBL/GenBank/DDBJ whole genome shotgun (WGS) entry which is preliminary data.</text>
</comment>
<keyword evidence="7 9" id="KW-1133">Transmembrane helix</keyword>
<dbReference type="Pfam" id="PF00528">
    <property type="entry name" value="BPD_transp_1"/>
    <property type="match status" value="1"/>
</dbReference>
<feature type="transmembrane region" description="Helical" evidence="9">
    <location>
        <begin position="20"/>
        <end position="49"/>
    </location>
</feature>
<keyword evidence="6" id="KW-0029">Amino-acid transport</keyword>
<dbReference type="CDD" id="cd06261">
    <property type="entry name" value="TM_PBP2"/>
    <property type="match status" value="1"/>
</dbReference>
<dbReference type="GO" id="GO:0022857">
    <property type="term" value="F:transmembrane transporter activity"/>
    <property type="evidence" value="ECO:0007669"/>
    <property type="project" value="InterPro"/>
</dbReference>
<keyword evidence="5 9" id="KW-0812">Transmembrane</keyword>
<comment type="similarity">
    <text evidence="2">Belongs to the binding-protein-dependent transport system permease family. HisMQ subfamily.</text>
</comment>
<dbReference type="GO" id="GO:0006865">
    <property type="term" value="P:amino acid transport"/>
    <property type="evidence" value="ECO:0007669"/>
    <property type="project" value="UniProtKB-KW"/>
</dbReference>
<organism evidence="11 12">
    <name type="scientific">Alkalicoccus urumqiensis</name>
    <name type="common">Bacillus urumqiensis</name>
    <dbReference type="NCBI Taxonomy" id="1548213"/>
    <lineage>
        <taxon>Bacteria</taxon>
        <taxon>Bacillati</taxon>
        <taxon>Bacillota</taxon>
        <taxon>Bacilli</taxon>
        <taxon>Bacillales</taxon>
        <taxon>Bacillaceae</taxon>
        <taxon>Alkalicoccus</taxon>
    </lineage>
</organism>
<reference evidence="11 12" key="1">
    <citation type="submission" date="2018-03" db="EMBL/GenBank/DDBJ databases">
        <title>Bacillus urumqiensis sp. nov., a moderately haloalkaliphilic bacterium isolated from a salt lake.</title>
        <authorList>
            <person name="Zhao B."/>
            <person name="Liao Z."/>
        </authorList>
    </citation>
    <scope>NUCLEOTIDE SEQUENCE [LARGE SCALE GENOMIC DNA]</scope>
    <source>
        <strain evidence="11 12">BZ-SZ-XJ18</strain>
    </source>
</reference>
<dbReference type="InterPro" id="IPR043429">
    <property type="entry name" value="ArtM/GltK/GlnP/TcyL/YhdX-like"/>
</dbReference>
<dbReference type="OrthoDB" id="9805999at2"/>
<feature type="transmembrane region" description="Helical" evidence="9">
    <location>
        <begin position="193"/>
        <end position="214"/>
    </location>
</feature>
<keyword evidence="12" id="KW-1185">Reference proteome</keyword>
<dbReference type="Gene3D" id="1.10.3720.10">
    <property type="entry name" value="MetI-like"/>
    <property type="match status" value="1"/>
</dbReference>
<dbReference type="NCBIfam" id="TIGR01726">
    <property type="entry name" value="HEQRo_perm_3TM"/>
    <property type="match status" value="1"/>
</dbReference>
<gene>
    <name evidence="11" type="ORF">C6I21_01225</name>
</gene>
<evidence type="ECO:0000256" key="1">
    <source>
        <dbReference type="ARBA" id="ARBA00004651"/>
    </source>
</evidence>
<dbReference type="Proteomes" id="UP000243650">
    <property type="component" value="Unassembled WGS sequence"/>
</dbReference>
<evidence type="ECO:0000256" key="2">
    <source>
        <dbReference type="ARBA" id="ARBA00010072"/>
    </source>
</evidence>
<dbReference type="EMBL" id="PVNS01000001">
    <property type="protein sequence ID" value="PRO67212.1"/>
    <property type="molecule type" value="Genomic_DNA"/>
</dbReference>
<dbReference type="RefSeq" id="WP_105957596.1">
    <property type="nucleotide sequence ID" value="NZ_PVNS01000001.1"/>
</dbReference>
<evidence type="ECO:0000313" key="12">
    <source>
        <dbReference type="Proteomes" id="UP000243650"/>
    </source>
</evidence>
<evidence type="ECO:0000256" key="6">
    <source>
        <dbReference type="ARBA" id="ARBA00022970"/>
    </source>
</evidence>
<dbReference type="PANTHER" id="PTHR30614">
    <property type="entry name" value="MEMBRANE COMPONENT OF AMINO ACID ABC TRANSPORTER"/>
    <property type="match status" value="1"/>
</dbReference>
<protein>
    <submittedName>
        <fullName evidence="11">Nickel transporter</fullName>
    </submittedName>
</protein>